<feature type="repeat" description="TPR" evidence="3">
    <location>
        <begin position="221"/>
        <end position="254"/>
    </location>
</feature>
<dbReference type="InterPro" id="IPR011990">
    <property type="entry name" value="TPR-like_helical_dom_sf"/>
</dbReference>
<evidence type="ECO:0000313" key="4">
    <source>
        <dbReference type="EMBL" id="MET6997959.1"/>
    </source>
</evidence>
<dbReference type="PANTHER" id="PTHR44858:SF1">
    <property type="entry name" value="UDP-N-ACETYLGLUCOSAMINE--PEPTIDE N-ACETYLGLUCOSAMINYLTRANSFERASE SPINDLY-RELATED"/>
    <property type="match status" value="1"/>
</dbReference>
<dbReference type="InterPro" id="IPR019734">
    <property type="entry name" value="TPR_rpt"/>
</dbReference>
<dbReference type="InterPro" id="IPR050498">
    <property type="entry name" value="Ycf3"/>
</dbReference>
<evidence type="ECO:0000313" key="5">
    <source>
        <dbReference type="Proteomes" id="UP001549749"/>
    </source>
</evidence>
<accession>A0ABV2T4M7</accession>
<dbReference type="Pfam" id="PF14559">
    <property type="entry name" value="TPR_19"/>
    <property type="match status" value="1"/>
</dbReference>
<keyword evidence="5" id="KW-1185">Reference proteome</keyword>
<sequence length="334" mass="37185">MKYLAILFLTACLSCQSSTHRQAVTTAADTVLYSPLIVPYTDSIQQFPEKHELYYRRGLLLFNTHPKLAQTDFEKAGALAPAITDYWAGAGEAALLNNEYSKAVAHFHQALQTAPGYGYLQYRLATAMVENQSYKSADSLADILAHGQGPRDQAYYLKARIAEDRRDTAQAIKHLTAAISIAGPHSEYDAVMELGDLLQAQRSPAALHYYDLAYQLDSTNAEPLYSKGQYEEQLGKTADAVKSYRQAILTDPGYQAAYMSLGKISMAQQHWKEGVQYFNMAAKTSPTDAAAYYYRASCYEKLGNKTLAIEDYTKALSFKKAYPEAQQALDRLLK</sequence>
<feature type="repeat" description="TPR" evidence="3">
    <location>
        <begin position="289"/>
        <end position="322"/>
    </location>
</feature>
<dbReference type="PANTHER" id="PTHR44858">
    <property type="entry name" value="TETRATRICOPEPTIDE REPEAT PROTEIN 6"/>
    <property type="match status" value="1"/>
</dbReference>
<feature type="repeat" description="TPR" evidence="3">
    <location>
        <begin position="84"/>
        <end position="117"/>
    </location>
</feature>
<protein>
    <submittedName>
        <fullName evidence="4">Tetratricopeptide repeat protein</fullName>
    </submittedName>
</protein>
<keyword evidence="1" id="KW-0677">Repeat</keyword>
<proteinExistence type="predicted"/>
<keyword evidence="2 3" id="KW-0802">TPR repeat</keyword>
<dbReference type="Gene3D" id="1.25.40.10">
    <property type="entry name" value="Tetratricopeptide repeat domain"/>
    <property type="match status" value="2"/>
</dbReference>
<feature type="repeat" description="TPR" evidence="3">
    <location>
        <begin position="255"/>
        <end position="288"/>
    </location>
</feature>
<dbReference type="PROSITE" id="PS50005">
    <property type="entry name" value="TPR"/>
    <property type="match status" value="4"/>
</dbReference>
<evidence type="ECO:0000256" key="3">
    <source>
        <dbReference type="PROSITE-ProRule" id="PRU00339"/>
    </source>
</evidence>
<organism evidence="4 5">
    <name type="scientific">Chitinophaga defluvii</name>
    <dbReference type="NCBI Taxonomy" id="3163343"/>
    <lineage>
        <taxon>Bacteria</taxon>
        <taxon>Pseudomonadati</taxon>
        <taxon>Bacteroidota</taxon>
        <taxon>Chitinophagia</taxon>
        <taxon>Chitinophagales</taxon>
        <taxon>Chitinophagaceae</taxon>
        <taxon>Chitinophaga</taxon>
    </lineage>
</organism>
<name>A0ABV2T4M7_9BACT</name>
<gene>
    <name evidence="4" type="ORF">ABR189_11290</name>
</gene>
<dbReference type="EMBL" id="JBEXAC010000001">
    <property type="protein sequence ID" value="MET6997959.1"/>
    <property type="molecule type" value="Genomic_DNA"/>
</dbReference>
<dbReference type="Pfam" id="PF13174">
    <property type="entry name" value="TPR_6"/>
    <property type="match status" value="1"/>
</dbReference>
<dbReference type="RefSeq" id="WP_354660594.1">
    <property type="nucleotide sequence ID" value="NZ_JBEXAC010000001.1"/>
</dbReference>
<comment type="caution">
    <text evidence="4">The sequence shown here is derived from an EMBL/GenBank/DDBJ whole genome shotgun (WGS) entry which is preliminary data.</text>
</comment>
<reference evidence="4 5" key="1">
    <citation type="submission" date="2024-06" db="EMBL/GenBank/DDBJ databases">
        <title>Chitinophaga defluvii sp. nov., isolated from municipal sewage.</title>
        <authorList>
            <person name="Zhang L."/>
        </authorList>
    </citation>
    <scope>NUCLEOTIDE SEQUENCE [LARGE SCALE GENOMIC DNA]</scope>
    <source>
        <strain evidence="4 5">H8</strain>
    </source>
</reference>
<dbReference type="Proteomes" id="UP001549749">
    <property type="component" value="Unassembled WGS sequence"/>
</dbReference>
<evidence type="ECO:0000256" key="1">
    <source>
        <dbReference type="ARBA" id="ARBA00022737"/>
    </source>
</evidence>
<dbReference type="SMART" id="SM00028">
    <property type="entry name" value="TPR"/>
    <property type="match status" value="5"/>
</dbReference>
<dbReference type="Pfam" id="PF13432">
    <property type="entry name" value="TPR_16"/>
    <property type="match status" value="1"/>
</dbReference>
<dbReference type="SUPFAM" id="SSF48452">
    <property type="entry name" value="TPR-like"/>
    <property type="match status" value="1"/>
</dbReference>
<evidence type="ECO:0000256" key="2">
    <source>
        <dbReference type="ARBA" id="ARBA00022803"/>
    </source>
</evidence>